<dbReference type="GO" id="GO:0005829">
    <property type="term" value="C:cytosol"/>
    <property type="evidence" value="ECO:0007669"/>
    <property type="project" value="TreeGrafter"/>
</dbReference>
<dbReference type="Pfam" id="PF01156">
    <property type="entry name" value="IU_nuc_hydro"/>
    <property type="match status" value="1"/>
</dbReference>
<sequence>MAVRFIHDCDTGSDDAVAIFAATAHPELHPIAITTVNGNVDVAHTTENTLRVLDHAGARVPVYAGATRPFVRPDFPVPRAVLNRASQLHPEYLDFPVAVSRAEDQGAVSFLIDAYMDDANADVALVATGPLTNVALALATEPRLAARIPRLVIMGGAHGNGNVTASAEFNFWVDPEAAEAVLSAGIRDVVIVTLDATHSAPLSGADCDVLDGIGTPAARGAAQLIRHRLEHDQAAASGEEGGGEVASPVHDPMTVAYLVRPELFTETVRAHASVETSGGRTLGELIVDTRPWCPQPPNATVALRASGQVYREFLRAAFGQPASG</sequence>
<dbReference type="InterPro" id="IPR023186">
    <property type="entry name" value="IUNH"/>
</dbReference>
<keyword evidence="1 4" id="KW-0378">Hydrolase</keyword>
<dbReference type="Proteomes" id="UP000481583">
    <property type="component" value="Unassembled WGS sequence"/>
</dbReference>
<evidence type="ECO:0000313" key="5">
    <source>
        <dbReference type="Proteomes" id="UP000481583"/>
    </source>
</evidence>
<dbReference type="Gene3D" id="3.90.245.10">
    <property type="entry name" value="Ribonucleoside hydrolase-like"/>
    <property type="match status" value="1"/>
</dbReference>
<comment type="caution">
    <text evidence="4">The sequence shown here is derived from an EMBL/GenBank/DDBJ whole genome shotgun (WGS) entry which is preliminary data.</text>
</comment>
<gene>
    <name evidence="4" type="ORF">G5C51_03430</name>
</gene>
<evidence type="ECO:0000259" key="3">
    <source>
        <dbReference type="Pfam" id="PF01156"/>
    </source>
</evidence>
<dbReference type="PANTHER" id="PTHR12304">
    <property type="entry name" value="INOSINE-URIDINE PREFERRING NUCLEOSIDE HYDROLASE"/>
    <property type="match status" value="1"/>
</dbReference>
<dbReference type="PANTHER" id="PTHR12304:SF4">
    <property type="entry name" value="URIDINE NUCLEOSIDASE"/>
    <property type="match status" value="1"/>
</dbReference>
<dbReference type="InterPro" id="IPR001910">
    <property type="entry name" value="Inosine/uridine_hydrolase_dom"/>
</dbReference>
<reference evidence="4 5" key="1">
    <citation type="submission" date="2020-02" db="EMBL/GenBank/DDBJ databases">
        <title>Whole-genome analyses of novel actinobacteria.</title>
        <authorList>
            <person name="Sahin N."/>
        </authorList>
    </citation>
    <scope>NUCLEOTIDE SEQUENCE [LARGE SCALE GENOMIC DNA]</scope>
    <source>
        <strain evidence="4 5">A7024</strain>
    </source>
</reference>
<dbReference type="InterPro" id="IPR036452">
    <property type="entry name" value="Ribo_hydro-like"/>
</dbReference>
<keyword evidence="5" id="KW-1185">Reference proteome</keyword>
<dbReference type="GO" id="GO:0006152">
    <property type="term" value="P:purine nucleoside catabolic process"/>
    <property type="evidence" value="ECO:0007669"/>
    <property type="project" value="TreeGrafter"/>
</dbReference>
<dbReference type="GO" id="GO:0008477">
    <property type="term" value="F:purine nucleosidase activity"/>
    <property type="evidence" value="ECO:0007669"/>
    <property type="project" value="TreeGrafter"/>
</dbReference>
<name>A0A6G4TSI7_9ACTN</name>
<dbReference type="RefSeq" id="WP_165231325.1">
    <property type="nucleotide sequence ID" value="NZ_JAAKZV010000007.1"/>
</dbReference>
<feature type="domain" description="Inosine/uridine-preferring nucleoside hydrolase" evidence="3">
    <location>
        <begin position="6"/>
        <end position="307"/>
    </location>
</feature>
<accession>A0A6G4TSI7</accession>
<protein>
    <submittedName>
        <fullName evidence="4">Nucleoside hydrolase</fullName>
    </submittedName>
</protein>
<dbReference type="AlphaFoldDB" id="A0A6G4TSI7"/>
<dbReference type="PROSITE" id="PS01247">
    <property type="entry name" value="IUNH"/>
    <property type="match status" value="1"/>
</dbReference>
<dbReference type="InterPro" id="IPR015910">
    <property type="entry name" value="I/U_nuclsd_hydro_CS"/>
</dbReference>
<evidence type="ECO:0000256" key="2">
    <source>
        <dbReference type="ARBA" id="ARBA00023295"/>
    </source>
</evidence>
<keyword evidence="2" id="KW-0326">Glycosidase</keyword>
<proteinExistence type="predicted"/>
<evidence type="ECO:0000256" key="1">
    <source>
        <dbReference type="ARBA" id="ARBA00022801"/>
    </source>
</evidence>
<dbReference type="SUPFAM" id="SSF53590">
    <property type="entry name" value="Nucleoside hydrolase"/>
    <property type="match status" value="1"/>
</dbReference>
<evidence type="ECO:0000313" key="4">
    <source>
        <dbReference type="EMBL" id="NGN62955.1"/>
    </source>
</evidence>
<dbReference type="EMBL" id="JAAKZV010000007">
    <property type="protein sequence ID" value="NGN62955.1"/>
    <property type="molecule type" value="Genomic_DNA"/>
</dbReference>
<organism evidence="4 5">
    <name type="scientific">Streptomyces coryli</name>
    <dbReference type="NCBI Taxonomy" id="1128680"/>
    <lineage>
        <taxon>Bacteria</taxon>
        <taxon>Bacillati</taxon>
        <taxon>Actinomycetota</taxon>
        <taxon>Actinomycetes</taxon>
        <taxon>Kitasatosporales</taxon>
        <taxon>Streptomycetaceae</taxon>
        <taxon>Streptomyces</taxon>
    </lineage>
</organism>
<dbReference type="GO" id="GO:0045437">
    <property type="term" value="F:uridine nucleosidase activity"/>
    <property type="evidence" value="ECO:0007669"/>
    <property type="project" value="UniProtKB-ARBA"/>
</dbReference>